<dbReference type="PRINTS" id="PR00032">
    <property type="entry name" value="HTHARAC"/>
</dbReference>
<dbReference type="SUPFAM" id="SSF51215">
    <property type="entry name" value="Regulatory protein AraC"/>
    <property type="match status" value="1"/>
</dbReference>
<evidence type="ECO:0000256" key="1">
    <source>
        <dbReference type="ARBA" id="ARBA00023015"/>
    </source>
</evidence>
<keyword evidence="6" id="KW-1185">Reference proteome</keyword>
<comment type="caution">
    <text evidence="5">The sequence shown here is derived from an EMBL/GenBank/DDBJ whole genome shotgun (WGS) entry which is preliminary data.</text>
</comment>
<evidence type="ECO:0000313" key="6">
    <source>
        <dbReference type="Proteomes" id="UP001519287"/>
    </source>
</evidence>
<dbReference type="InterPro" id="IPR014710">
    <property type="entry name" value="RmlC-like_jellyroll"/>
</dbReference>
<dbReference type="Pfam" id="PF12833">
    <property type="entry name" value="HTH_18"/>
    <property type="match status" value="1"/>
</dbReference>
<evidence type="ECO:0000256" key="3">
    <source>
        <dbReference type="ARBA" id="ARBA00023163"/>
    </source>
</evidence>
<dbReference type="PANTHER" id="PTHR43280:SF2">
    <property type="entry name" value="HTH-TYPE TRANSCRIPTIONAL REGULATOR EXSA"/>
    <property type="match status" value="1"/>
</dbReference>
<dbReference type="PROSITE" id="PS01124">
    <property type="entry name" value="HTH_ARAC_FAMILY_2"/>
    <property type="match status" value="1"/>
</dbReference>
<organism evidence="5 6">
    <name type="scientific">Paenibacillus eucommiae</name>
    <dbReference type="NCBI Taxonomy" id="1355755"/>
    <lineage>
        <taxon>Bacteria</taxon>
        <taxon>Bacillati</taxon>
        <taxon>Bacillota</taxon>
        <taxon>Bacilli</taxon>
        <taxon>Bacillales</taxon>
        <taxon>Paenibacillaceae</taxon>
        <taxon>Paenibacillus</taxon>
    </lineage>
</organism>
<dbReference type="Pfam" id="PF02311">
    <property type="entry name" value="AraC_binding"/>
    <property type="match status" value="1"/>
</dbReference>
<proteinExistence type="predicted"/>
<reference evidence="5 6" key="1">
    <citation type="submission" date="2021-03" db="EMBL/GenBank/DDBJ databases">
        <title>Genomic Encyclopedia of Type Strains, Phase IV (KMG-IV): sequencing the most valuable type-strain genomes for metagenomic binning, comparative biology and taxonomic classification.</title>
        <authorList>
            <person name="Goeker M."/>
        </authorList>
    </citation>
    <scope>NUCLEOTIDE SEQUENCE [LARGE SCALE GENOMIC DNA]</scope>
    <source>
        <strain evidence="5 6">DSM 26048</strain>
    </source>
</reference>
<evidence type="ECO:0000313" key="5">
    <source>
        <dbReference type="EMBL" id="MBP1992751.1"/>
    </source>
</evidence>
<dbReference type="PROSITE" id="PS00041">
    <property type="entry name" value="HTH_ARAC_FAMILY_1"/>
    <property type="match status" value="1"/>
</dbReference>
<gene>
    <name evidence="5" type="ORF">J2Z66_004364</name>
</gene>
<keyword evidence="1" id="KW-0805">Transcription regulation</keyword>
<keyword evidence="3" id="KW-0804">Transcription</keyword>
<protein>
    <submittedName>
        <fullName evidence="5">AraC-like DNA-binding protein</fullName>
    </submittedName>
</protein>
<dbReference type="InterPro" id="IPR009057">
    <property type="entry name" value="Homeodomain-like_sf"/>
</dbReference>
<dbReference type="SUPFAM" id="SSF46689">
    <property type="entry name" value="Homeodomain-like"/>
    <property type="match status" value="1"/>
</dbReference>
<dbReference type="Proteomes" id="UP001519287">
    <property type="component" value="Unassembled WGS sequence"/>
</dbReference>
<sequence>MAYQKSPFQEPLIISNLYTFYYHEHSKTFSFPGESHDFWEMLYVDKGKVEVFAYDNYFTMSQGEFLLLKPDTFHTSRTLDQLAPNAVNISFECLSQAMNVFENRVISLNDRERNLLTEVVREGFSAFQPLIDTKPESSNGVLRRADAPFGAEQMIKTGLERLLIQLVRRLTVAQTSKLSFPSREHKEDELIVQIKSFMRKHIGLPFSLEALCSHVNLGKSQIKDIFLRQTGLGLQQYYLELKILEIKHLIREEKHNFTEIAEMLGYSSVHYFSRRFKLETGMTPSEYAKSVKARI</sequence>
<dbReference type="InterPro" id="IPR020449">
    <property type="entry name" value="Tscrpt_reg_AraC-type_HTH"/>
</dbReference>
<dbReference type="Gene3D" id="1.10.10.60">
    <property type="entry name" value="Homeodomain-like"/>
    <property type="match status" value="2"/>
</dbReference>
<dbReference type="EMBL" id="JAGGLB010000015">
    <property type="protein sequence ID" value="MBP1992751.1"/>
    <property type="molecule type" value="Genomic_DNA"/>
</dbReference>
<dbReference type="SMART" id="SM00342">
    <property type="entry name" value="HTH_ARAC"/>
    <property type="match status" value="1"/>
</dbReference>
<evidence type="ECO:0000256" key="2">
    <source>
        <dbReference type="ARBA" id="ARBA00023125"/>
    </source>
</evidence>
<dbReference type="InterPro" id="IPR018062">
    <property type="entry name" value="HTH_AraC-typ_CS"/>
</dbReference>
<dbReference type="PANTHER" id="PTHR43280">
    <property type="entry name" value="ARAC-FAMILY TRANSCRIPTIONAL REGULATOR"/>
    <property type="match status" value="1"/>
</dbReference>
<name>A0ABS4IYU0_9BACL</name>
<feature type="domain" description="HTH araC/xylS-type" evidence="4">
    <location>
        <begin position="192"/>
        <end position="290"/>
    </location>
</feature>
<dbReference type="InterPro" id="IPR018060">
    <property type="entry name" value="HTH_AraC"/>
</dbReference>
<dbReference type="InterPro" id="IPR037923">
    <property type="entry name" value="HTH-like"/>
</dbReference>
<keyword evidence="2" id="KW-0238">DNA-binding</keyword>
<dbReference type="Gene3D" id="2.60.120.10">
    <property type="entry name" value="Jelly Rolls"/>
    <property type="match status" value="1"/>
</dbReference>
<accession>A0ABS4IYU0</accession>
<dbReference type="InterPro" id="IPR003313">
    <property type="entry name" value="AraC-bd"/>
</dbReference>
<dbReference type="RefSeq" id="WP_209974019.1">
    <property type="nucleotide sequence ID" value="NZ_JAGGLB010000015.1"/>
</dbReference>
<evidence type="ECO:0000259" key="4">
    <source>
        <dbReference type="PROSITE" id="PS01124"/>
    </source>
</evidence>